<name>A0ABU9Y389_9SPHN</name>
<gene>
    <name evidence="1" type="ORF">ABC974_11600</name>
</gene>
<dbReference type="EMBL" id="JBDIME010000008">
    <property type="protein sequence ID" value="MEN2790273.1"/>
    <property type="molecule type" value="Genomic_DNA"/>
</dbReference>
<protein>
    <submittedName>
        <fullName evidence="1">Uncharacterized protein</fullName>
    </submittedName>
</protein>
<accession>A0ABU9Y389</accession>
<sequence length="129" mass="14280">MASRAQPPSGGGYDALAVAVLIETTFREFEDSVDGSYRIPPEGRAAILDFAGNHFDEIAGRAQNVGIDSEEFAQQIVSLTREFLQMVRWDAQNSGSLRLTSDGRRELPSDMIERNLPSFVASRCLCWPQ</sequence>
<proteinExistence type="predicted"/>
<organism evidence="1 2">
    <name type="scientific">Sphingomonas oligophenolica</name>
    <dbReference type="NCBI Taxonomy" id="301154"/>
    <lineage>
        <taxon>Bacteria</taxon>
        <taxon>Pseudomonadati</taxon>
        <taxon>Pseudomonadota</taxon>
        <taxon>Alphaproteobacteria</taxon>
        <taxon>Sphingomonadales</taxon>
        <taxon>Sphingomonadaceae</taxon>
        <taxon>Sphingomonas</taxon>
    </lineage>
</organism>
<evidence type="ECO:0000313" key="1">
    <source>
        <dbReference type="EMBL" id="MEN2790273.1"/>
    </source>
</evidence>
<dbReference type="RefSeq" id="WP_343889049.1">
    <property type="nucleotide sequence ID" value="NZ_BAAAEH010000016.1"/>
</dbReference>
<reference evidence="1 2" key="1">
    <citation type="submission" date="2024-05" db="EMBL/GenBank/DDBJ databases">
        <authorList>
            <person name="Liu Q."/>
            <person name="Xin Y.-H."/>
        </authorList>
    </citation>
    <scope>NUCLEOTIDE SEQUENCE [LARGE SCALE GENOMIC DNA]</scope>
    <source>
        <strain evidence="1 2">CGMCC 1.10181</strain>
    </source>
</reference>
<evidence type="ECO:0000313" key="2">
    <source>
        <dbReference type="Proteomes" id="UP001419910"/>
    </source>
</evidence>
<keyword evidence="2" id="KW-1185">Reference proteome</keyword>
<comment type="caution">
    <text evidence="1">The sequence shown here is derived from an EMBL/GenBank/DDBJ whole genome shotgun (WGS) entry which is preliminary data.</text>
</comment>
<dbReference type="Proteomes" id="UP001419910">
    <property type="component" value="Unassembled WGS sequence"/>
</dbReference>